<dbReference type="Proteomes" id="UP000649573">
    <property type="component" value="Unassembled WGS sequence"/>
</dbReference>
<comment type="caution">
    <text evidence="1">The sequence shown here is derived from an EMBL/GenBank/DDBJ whole genome shotgun (WGS) entry which is preliminary data.</text>
</comment>
<name>A0ABQ2VA00_9PSEU</name>
<organism evidence="1 2">
    <name type="scientific">Lentzea flava</name>
    <dbReference type="NCBI Taxonomy" id="103732"/>
    <lineage>
        <taxon>Bacteria</taxon>
        <taxon>Bacillati</taxon>
        <taxon>Actinomycetota</taxon>
        <taxon>Actinomycetes</taxon>
        <taxon>Pseudonocardiales</taxon>
        <taxon>Pseudonocardiaceae</taxon>
        <taxon>Lentzea</taxon>
    </lineage>
</organism>
<evidence type="ECO:0000313" key="1">
    <source>
        <dbReference type="EMBL" id="GGU76302.1"/>
    </source>
</evidence>
<dbReference type="EMBL" id="BMRE01000060">
    <property type="protein sequence ID" value="GGU76302.1"/>
    <property type="molecule type" value="Genomic_DNA"/>
</dbReference>
<proteinExistence type="predicted"/>
<keyword evidence="2" id="KW-1185">Reference proteome</keyword>
<sequence length="141" mass="15883">MTWTVRAGWADVEVADHRGEALITASYISPAPEDLLGAVTRLLRGEPEARVRFEAEPAVYRWDFERDGDSACVRLVEQPSTEIWSTRQPLGALARVVVRCFDSVADRQGEDGYHREWRRPFPRAELEGLRAAWRAAEASGS</sequence>
<accession>A0ABQ2VA00</accession>
<gene>
    <name evidence="1" type="ORF">GCM10010178_79460</name>
</gene>
<evidence type="ECO:0000313" key="2">
    <source>
        <dbReference type="Proteomes" id="UP000649573"/>
    </source>
</evidence>
<protein>
    <submittedName>
        <fullName evidence="1">Uncharacterized protein</fullName>
    </submittedName>
</protein>
<reference evidence="2" key="1">
    <citation type="journal article" date="2019" name="Int. J. Syst. Evol. Microbiol.">
        <title>The Global Catalogue of Microorganisms (GCM) 10K type strain sequencing project: providing services to taxonomists for standard genome sequencing and annotation.</title>
        <authorList>
            <consortium name="The Broad Institute Genomics Platform"/>
            <consortium name="The Broad Institute Genome Sequencing Center for Infectious Disease"/>
            <person name="Wu L."/>
            <person name="Ma J."/>
        </authorList>
    </citation>
    <scope>NUCLEOTIDE SEQUENCE [LARGE SCALE GENOMIC DNA]</scope>
    <source>
        <strain evidence="2">JCM 3296</strain>
    </source>
</reference>